<sequence length="636" mass="67414">MIATLLSICTALAGCGGGGGGSDEPAPNPGTSPSPGADPSPGTGGVPDGNAASWLQISPASISQTVKERSFIAPFKIIGKSNKAIDKAAYFAFIDVGGVFDTSTAFIERMNDSSYELNISILKSVKPGKYRGSLKVQVCNDDPKVCNKPYFKSHWTVPYDIEVKPWAEVRSEHKLLVSTTGVALTDMPRYSRLTRAVRISDNLGKASGWQAKSNESWLEVTPAGVAGDDLHIKADPTSLALNTMNYATITITSPDESIKSAESVIVAVWKSDGDLLQVVSSPARAVVYQNLLADPIKPLVYANGGGEGIDIVHVYTGKVVGGLSAPGSSLSKMLASPDGRYLYALDAAENKIKVFDLGTAQLINVWALDAATFDVSKYDMIYIRPNGVGLVVVTNGQVFRASDGKSLTSIFATAPAGMQIDTFADSDLKLSHLAASPDGGRIYATGSGQRTPFYLDLDYSEVNAGTLSFTRPVASSVSDGGGGGMLAAAGGIATSRDGEQLMTVSYGEDIALWEKDSLARVGTLTHGLTLAPETLVMANDGKMVVGSTDPRGMQYYIVGINGYVFSTFSTYIQPRSTGFKNPTYAWVPGLVISSDSGMVVQRGYTYDREIASWDGYPAGPEYRLTFTPMIGWQSND</sequence>
<dbReference type="EMBL" id="CP058554">
    <property type="protein sequence ID" value="QMV73468.1"/>
    <property type="molecule type" value="Genomic_DNA"/>
</dbReference>
<dbReference type="InterPro" id="IPR011044">
    <property type="entry name" value="Quino_amine_DH_bsu"/>
</dbReference>
<feature type="region of interest" description="Disordered" evidence="1">
    <location>
        <begin position="18"/>
        <end position="50"/>
    </location>
</feature>
<protein>
    <recommendedName>
        <fullName evidence="4">BACON domain-containing protein</fullName>
    </recommendedName>
</protein>
<gene>
    <name evidence="2" type="ORF">HS961_11875</name>
</gene>
<feature type="compositionally biased region" description="Pro residues" evidence="1">
    <location>
        <begin position="26"/>
        <end position="38"/>
    </location>
</feature>
<dbReference type="AlphaFoldDB" id="A0A7G5EHJ3"/>
<proteinExistence type="predicted"/>
<name>A0A7G5EHJ3_9BURK</name>
<dbReference type="Gene3D" id="2.130.10.10">
    <property type="entry name" value="YVTN repeat-like/Quinoprotein amine dehydrogenase"/>
    <property type="match status" value="1"/>
</dbReference>
<dbReference type="KEGG" id="cpis:HS961_11875"/>
<organism evidence="2 3">
    <name type="scientific">Comamonas piscis</name>
    <dbReference type="NCBI Taxonomy" id="1562974"/>
    <lineage>
        <taxon>Bacteria</taxon>
        <taxon>Pseudomonadati</taxon>
        <taxon>Pseudomonadota</taxon>
        <taxon>Betaproteobacteria</taxon>
        <taxon>Burkholderiales</taxon>
        <taxon>Comamonadaceae</taxon>
        <taxon>Comamonas</taxon>
    </lineage>
</organism>
<reference evidence="2 3" key="1">
    <citation type="journal article" date="2020" name="G3 (Bethesda)">
        <title>CeMbio - The Caenorhabditis elegans Microbiome Resource.</title>
        <authorList>
            <person name="Dirksen P."/>
            <person name="Assie A."/>
            <person name="Zimmermann J."/>
            <person name="Zhang F."/>
            <person name="Tietje A.M."/>
            <person name="Marsh S.A."/>
            <person name="Felix M.A."/>
            <person name="Shapira M."/>
            <person name="Kaleta C."/>
            <person name="Schulenburg H."/>
            <person name="Samuel B."/>
        </authorList>
    </citation>
    <scope>NUCLEOTIDE SEQUENCE [LARGE SCALE GENOMIC DNA]</scope>
    <source>
        <strain evidence="2 3">BIGb0172</strain>
    </source>
</reference>
<dbReference type="Proteomes" id="UP000515240">
    <property type="component" value="Chromosome"/>
</dbReference>
<dbReference type="RefSeq" id="WP_182322196.1">
    <property type="nucleotide sequence ID" value="NZ_CP058554.1"/>
</dbReference>
<dbReference type="SUPFAM" id="SSF50969">
    <property type="entry name" value="YVTN repeat-like/Quinoprotein amine dehydrogenase"/>
    <property type="match status" value="1"/>
</dbReference>
<evidence type="ECO:0000256" key="1">
    <source>
        <dbReference type="SAM" id="MobiDB-lite"/>
    </source>
</evidence>
<dbReference type="InterPro" id="IPR015943">
    <property type="entry name" value="WD40/YVTN_repeat-like_dom_sf"/>
</dbReference>
<accession>A0A7G5EHJ3</accession>
<evidence type="ECO:0008006" key="4">
    <source>
        <dbReference type="Google" id="ProtNLM"/>
    </source>
</evidence>
<evidence type="ECO:0000313" key="3">
    <source>
        <dbReference type="Proteomes" id="UP000515240"/>
    </source>
</evidence>
<evidence type="ECO:0000313" key="2">
    <source>
        <dbReference type="EMBL" id="QMV73468.1"/>
    </source>
</evidence>
<keyword evidence="3" id="KW-1185">Reference proteome</keyword>